<dbReference type="PANTHER" id="PTHR42030:SF1">
    <property type="entry name" value="DRBM DOMAIN-CONTAINING PROTEIN"/>
    <property type="match status" value="1"/>
</dbReference>
<protein>
    <recommendedName>
        <fullName evidence="3">DRBM domain-containing protein</fullName>
    </recommendedName>
</protein>
<evidence type="ECO:0008006" key="3">
    <source>
        <dbReference type="Google" id="ProtNLM"/>
    </source>
</evidence>
<dbReference type="EMBL" id="MDYP01000002">
    <property type="protein sequence ID" value="OQE11430.1"/>
    <property type="molecule type" value="Genomic_DNA"/>
</dbReference>
<evidence type="ECO:0000313" key="2">
    <source>
        <dbReference type="Proteomes" id="UP000191518"/>
    </source>
</evidence>
<organism evidence="1 2">
    <name type="scientific">Penicillium vulpinum</name>
    <dbReference type="NCBI Taxonomy" id="29845"/>
    <lineage>
        <taxon>Eukaryota</taxon>
        <taxon>Fungi</taxon>
        <taxon>Dikarya</taxon>
        <taxon>Ascomycota</taxon>
        <taxon>Pezizomycotina</taxon>
        <taxon>Eurotiomycetes</taxon>
        <taxon>Eurotiomycetidae</taxon>
        <taxon>Eurotiales</taxon>
        <taxon>Aspergillaceae</taxon>
        <taxon>Penicillium</taxon>
    </lineage>
</organism>
<reference evidence="2" key="1">
    <citation type="journal article" date="2017" name="Nat. Microbiol.">
        <title>Global analysis of biosynthetic gene clusters reveals vast potential of secondary metabolite production in Penicillium species.</title>
        <authorList>
            <person name="Nielsen J.C."/>
            <person name="Grijseels S."/>
            <person name="Prigent S."/>
            <person name="Ji B."/>
            <person name="Dainat J."/>
            <person name="Nielsen K.F."/>
            <person name="Frisvad J.C."/>
            <person name="Workman M."/>
            <person name="Nielsen J."/>
        </authorList>
    </citation>
    <scope>NUCLEOTIDE SEQUENCE [LARGE SCALE GENOMIC DNA]</scope>
    <source>
        <strain evidence="2">IBT 29486</strain>
    </source>
</reference>
<dbReference type="Proteomes" id="UP000191518">
    <property type="component" value="Unassembled WGS sequence"/>
</dbReference>
<dbReference type="Gene3D" id="3.30.160.20">
    <property type="match status" value="1"/>
</dbReference>
<name>A0A1V6SCB5_9EURO</name>
<sequence>MTPRSPCRPGLKRSLKNTFKKISRDSKRVQLTSSDPVLSFISSGFPLKSDLLFSIFIFNWVIKRHYRALISSPPSIPLHTISIAKFNSSSVIPSIYEAAMSYTTSPQGNSAGSRPSWQDQLQDHCTRTKLSPPVFNIVSDRRGGRTAWSSTVTVQGQNIAARYWYDGQFINNAKEDAAEVALKALNQQPRAATVYQGQLFPQATSSGYGRGAGGF</sequence>
<proteinExistence type="predicted"/>
<accession>A0A1V6SCB5</accession>
<dbReference type="AlphaFoldDB" id="A0A1V6SCB5"/>
<comment type="caution">
    <text evidence="1">The sequence shown here is derived from an EMBL/GenBank/DDBJ whole genome shotgun (WGS) entry which is preliminary data.</text>
</comment>
<keyword evidence="2" id="KW-1185">Reference proteome</keyword>
<dbReference type="PANTHER" id="PTHR42030">
    <property type="entry name" value="DRBM DOMAIN-CONTAINING PROTEIN"/>
    <property type="match status" value="1"/>
</dbReference>
<gene>
    <name evidence="1" type="ORF">PENVUL_c002G04987</name>
</gene>
<evidence type="ECO:0000313" key="1">
    <source>
        <dbReference type="EMBL" id="OQE11430.1"/>
    </source>
</evidence>
<dbReference type="SUPFAM" id="SSF54768">
    <property type="entry name" value="dsRNA-binding domain-like"/>
    <property type="match status" value="1"/>
</dbReference>